<evidence type="ECO:0000313" key="3">
    <source>
        <dbReference type="Proteomes" id="UP001241110"/>
    </source>
</evidence>
<reference evidence="2" key="1">
    <citation type="submission" date="2023-05" db="EMBL/GenBank/DDBJ databases">
        <authorList>
            <person name="Zhang X."/>
        </authorList>
    </citation>
    <scope>NUCLEOTIDE SEQUENCE</scope>
    <source>
        <strain evidence="2">YF14B1</strain>
    </source>
</reference>
<dbReference type="InterPro" id="IPR001296">
    <property type="entry name" value="Glyco_trans_1"/>
</dbReference>
<sequence>MSSYHCEPDRGSEFETGWQELLQLAAKCSDLIVVTRPFNREKAEKVFREKGISNTTFIFFDLPVAVNGFKKTSVGKQVVPYIWELILFFFLLKRYSRNQFQHAHRASVGSYRFPSLLWYFSPYFTWGPIASGEIVPIRFLSVFSWKGRVQEVLRLVLQHTSFVDPFVLSALYKAQKIGVATTATRNILPPFVRKKAYLQPDYYVVNKNDFQVDFSAYKAKEGGVLKLLFVGRLLEWKGIMFILKALRQLEGKINYEFTIIGEGPDRAVFQQYAEKYKLKVSFLGAKPRRDLSSYYASHDLFVSMDMHGRGSFTMVEAKMHNLPVLALDITDPDKLTGEELMIIITTKQQSVKAIINQIAQVLLDKYTEQNPVPLYQ</sequence>
<name>A0AAE3QT93_9BACT</name>
<dbReference type="RefSeq" id="WP_314030675.1">
    <property type="nucleotide sequence ID" value="NZ_JASJOR010000002.1"/>
</dbReference>
<feature type="domain" description="Glycosyl transferase family 1" evidence="1">
    <location>
        <begin position="221"/>
        <end position="367"/>
    </location>
</feature>
<dbReference type="Proteomes" id="UP001241110">
    <property type="component" value="Unassembled WGS sequence"/>
</dbReference>
<evidence type="ECO:0000259" key="1">
    <source>
        <dbReference type="Pfam" id="PF00534"/>
    </source>
</evidence>
<dbReference type="GO" id="GO:0016757">
    <property type="term" value="F:glycosyltransferase activity"/>
    <property type="evidence" value="ECO:0007669"/>
    <property type="project" value="InterPro"/>
</dbReference>
<dbReference type="Pfam" id="PF00534">
    <property type="entry name" value="Glycos_transf_1"/>
    <property type="match status" value="1"/>
</dbReference>
<dbReference type="SUPFAM" id="SSF53756">
    <property type="entry name" value="UDP-Glycosyltransferase/glycogen phosphorylase"/>
    <property type="match status" value="1"/>
</dbReference>
<dbReference type="AlphaFoldDB" id="A0AAE3QT93"/>
<dbReference type="Gene3D" id="3.40.50.2000">
    <property type="entry name" value="Glycogen Phosphorylase B"/>
    <property type="match status" value="2"/>
</dbReference>
<comment type="caution">
    <text evidence="2">The sequence shown here is derived from an EMBL/GenBank/DDBJ whole genome shotgun (WGS) entry which is preliminary data.</text>
</comment>
<protein>
    <submittedName>
        <fullName evidence="2">Glycosyltransferase</fullName>
    </submittedName>
</protein>
<dbReference type="EMBL" id="JASJOS010000017">
    <property type="protein sequence ID" value="MDJ1484995.1"/>
    <property type="molecule type" value="Genomic_DNA"/>
</dbReference>
<evidence type="ECO:0000313" key="2">
    <source>
        <dbReference type="EMBL" id="MDJ1484995.1"/>
    </source>
</evidence>
<proteinExistence type="predicted"/>
<dbReference type="PANTHER" id="PTHR45947:SF3">
    <property type="entry name" value="SULFOQUINOVOSYL TRANSFERASE SQD2"/>
    <property type="match status" value="1"/>
</dbReference>
<accession>A0AAE3QT93</accession>
<gene>
    <name evidence="2" type="ORF">QNI16_31135</name>
</gene>
<dbReference type="InterPro" id="IPR050194">
    <property type="entry name" value="Glycosyltransferase_grp1"/>
</dbReference>
<dbReference type="PANTHER" id="PTHR45947">
    <property type="entry name" value="SULFOQUINOVOSYL TRANSFERASE SQD2"/>
    <property type="match status" value="1"/>
</dbReference>
<organism evidence="2 3">
    <name type="scientific">Xanthocytophaga flava</name>
    <dbReference type="NCBI Taxonomy" id="3048013"/>
    <lineage>
        <taxon>Bacteria</taxon>
        <taxon>Pseudomonadati</taxon>
        <taxon>Bacteroidota</taxon>
        <taxon>Cytophagia</taxon>
        <taxon>Cytophagales</taxon>
        <taxon>Rhodocytophagaceae</taxon>
        <taxon>Xanthocytophaga</taxon>
    </lineage>
</organism>